<sequence length="38" mass="4378">MTIPAHRIAFGERLHELRHELGWSSQEAFAHHAGLNRT</sequence>
<evidence type="ECO:0000313" key="2">
    <source>
        <dbReference type="Proteomes" id="UP000567922"/>
    </source>
</evidence>
<comment type="caution">
    <text evidence="1">The sequence shown here is derived from an EMBL/GenBank/DDBJ whole genome shotgun (WGS) entry which is preliminary data.</text>
</comment>
<dbReference type="Gene3D" id="1.10.260.40">
    <property type="entry name" value="lambda repressor-like DNA-binding domains"/>
    <property type="match status" value="1"/>
</dbReference>
<name>A0A839RJD2_9ACTN</name>
<dbReference type="RefSeq" id="WP_221194672.1">
    <property type="nucleotide sequence ID" value="NZ_BDDI01000007.1"/>
</dbReference>
<dbReference type="EMBL" id="JACHWS010000001">
    <property type="protein sequence ID" value="MBB3036284.1"/>
    <property type="molecule type" value="Genomic_DNA"/>
</dbReference>
<dbReference type="GO" id="GO:0003677">
    <property type="term" value="F:DNA binding"/>
    <property type="evidence" value="ECO:0007669"/>
    <property type="project" value="UniProtKB-KW"/>
</dbReference>
<gene>
    <name evidence="1" type="ORF">FHU29_000718</name>
</gene>
<dbReference type="Proteomes" id="UP000567922">
    <property type="component" value="Unassembled WGS sequence"/>
</dbReference>
<keyword evidence="2" id="KW-1185">Reference proteome</keyword>
<dbReference type="AlphaFoldDB" id="A0A839RJD2"/>
<dbReference type="SUPFAM" id="SSF47413">
    <property type="entry name" value="lambda repressor-like DNA-binding domains"/>
    <property type="match status" value="1"/>
</dbReference>
<reference evidence="1 2" key="1">
    <citation type="submission" date="2020-08" db="EMBL/GenBank/DDBJ databases">
        <title>Sequencing the genomes of 1000 actinobacteria strains.</title>
        <authorList>
            <person name="Klenk H.-P."/>
        </authorList>
    </citation>
    <scope>NUCLEOTIDE SEQUENCE [LARGE SCALE GENOMIC DNA]</scope>
    <source>
        <strain evidence="1 2">DSM 45258</strain>
    </source>
</reference>
<keyword evidence="1" id="KW-0238">DNA-binding</keyword>
<protein>
    <submittedName>
        <fullName evidence="1">DNA-binding XRE family transcriptional regulator</fullName>
    </submittedName>
</protein>
<proteinExistence type="predicted"/>
<evidence type="ECO:0000313" key="1">
    <source>
        <dbReference type="EMBL" id="MBB3036284.1"/>
    </source>
</evidence>
<accession>A0A839RJD2</accession>
<organism evidence="1 2">
    <name type="scientific">Hoyosella altamirensis</name>
    <dbReference type="NCBI Taxonomy" id="616997"/>
    <lineage>
        <taxon>Bacteria</taxon>
        <taxon>Bacillati</taxon>
        <taxon>Actinomycetota</taxon>
        <taxon>Actinomycetes</taxon>
        <taxon>Mycobacteriales</taxon>
        <taxon>Hoyosellaceae</taxon>
        <taxon>Hoyosella</taxon>
    </lineage>
</organism>
<dbReference type="InterPro" id="IPR010982">
    <property type="entry name" value="Lambda_DNA-bd_dom_sf"/>
</dbReference>